<dbReference type="InterPro" id="IPR010657">
    <property type="entry name" value="ImpA_N"/>
</dbReference>
<keyword evidence="4" id="KW-1185">Reference proteome</keyword>
<protein>
    <recommendedName>
        <fullName evidence="2">ImpA N-terminal domain-containing protein</fullName>
    </recommendedName>
</protein>
<name>A0A1U7CTH0_9BACT</name>
<evidence type="ECO:0000313" key="4">
    <source>
        <dbReference type="Proteomes" id="UP000186309"/>
    </source>
</evidence>
<sequence>MSQPAVLELDEFLSPISPDDPVGDYLRWEDAYAELEESRRADEDAGEVDVWKRQRKTADWNAILKLGTELLREKTKDLQIAAWVAEALAHQHGLVGIRDGLKLVGALQEAFWEEIHPARGDLEFREGVYDFLDHERLIPLLVKNAPVTYIPGSPELSYSCLKYEESRKADNLSKRMSSDEDQQAIHLEGRLRGEKFDEAFRATDRPFYVDLFALIEECLAVVDQINAVIKARWPAKQQAPQLNRIFIALTEVKKLVGQLLAKKPAAEPPPPRPRRPMTGGAIRKPPKNTRSRRPTSPRPTGVRSPPKRRRPRLESRLDDVQRGESSTP</sequence>
<dbReference type="Pfam" id="PF06812">
    <property type="entry name" value="ImpA_N"/>
    <property type="match status" value="1"/>
</dbReference>
<evidence type="ECO:0000256" key="1">
    <source>
        <dbReference type="SAM" id="MobiDB-lite"/>
    </source>
</evidence>
<accession>A0A1U7CTH0</accession>
<dbReference type="KEGG" id="pbor:BSF38_03757"/>
<dbReference type="InterPro" id="IPR017740">
    <property type="entry name" value="TssA-like"/>
</dbReference>
<gene>
    <name evidence="3" type="ORF">BSF38_03757</name>
</gene>
<dbReference type="Proteomes" id="UP000186309">
    <property type="component" value="Chromosome"/>
</dbReference>
<feature type="domain" description="ImpA N-terminal" evidence="2">
    <location>
        <begin position="13"/>
        <end position="130"/>
    </location>
</feature>
<feature type="compositionally biased region" description="Basic residues" evidence="1">
    <location>
        <begin position="284"/>
        <end position="295"/>
    </location>
</feature>
<proteinExistence type="predicted"/>
<organism evidence="3 4">
    <name type="scientific">Paludisphaera borealis</name>
    <dbReference type="NCBI Taxonomy" id="1387353"/>
    <lineage>
        <taxon>Bacteria</taxon>
        <taxon>Pseudomonadati</taxon>
        <taxon>Planctomycetota</taxon>
        <taxon>Planctomycetia</taxon>
        <taxon>Isosphaerales</taxon>
        <taxon>Isosphaeraceae</taxon>
        <taxon>Paludisphaera</taxon>
    </lineage>
</organism>
<evidence type="ECO:0000313" key="3">
    <source>
        <dbReference type="EMBL" id="APW62222.1"/>
    </source>
</evidence>
<dbReference type="PANTHER" id="PTHR37951">
    <property type="entry name" value="CYTOPLASMIC PROTEIN-RELATED"/>
    <property type="match status" value="1"/>
</dbReference>
<dbReference type="EMBL" id="CP019082">
    <property type="protein sequence ID" value="APW62222.1"/>
    <property type="molecule type" value="Genomic_DNA"/>
</dbReference>
<dbReference type="NCBIfam" id="TIGR03363">
    <property type="entry name" value="VI_chp_8"/>
    <property type="match status" value="1"/>
</dbReference>
<feature type="region of interest" description="Disordered" evidence="1">
    <location>
        <begin position="262"/>
        <end position="328"/>
    </location>
</feature>
<dbReference type="AlphaFoldDB" id="A0A1U7CTH0"/>
<evidence type="ECO:0000259" key="2">
    <source>
        <dbReference type="Pfam" id="PF06812"/>
    </source>
</evidence>
<dbReference type="PANTHER" id="PTHR37951:SF1">
    <property type="entry name" value="TYPE VI SECRETION SYSTEM COMPONENT TSSA1"/>
    <property type="match status" value="1"/>
</dbReference>
<reference evidence="4" key="1">
    <citation type="submission" date="2016-12" db="EMBL/GenBank/DDBJ databases">
        <title>Comparative genomics of four Isosphaeraceae planctomycetes: a common pool of plasmids and glycoside hydrolase genes.</title>
        <authorList>
            <person name="Ivanova A."/>
        </authorList>
    </citation>
    <scope>NUCLEOTIDE SEQUENCE [LARGE SCALE GENOMIC DNA]</scope>
    <source>
        <strain evidence="4">PX4</strain>
    </source>
</reference>
<dbReference type="RefSeq" id="WP_083713077.1">
    <property type="nucleotide sequence ID" value="NZ_CP019082.1"/>
</dbReference>
<feature type="compositionally biased region" description="Basic and acidic residues" evidence="1">
    <location>
        <begin position="312"/>
        <end position="322"/>
    </location>
</feature>
<dbReference type="OrthoDB" id="9771118at2"/>
<dbReference type="STRING" id="1387353.BSF38_03757"/>